<evidence type="ECO:0000313" key="1">
    <source>
        <dbReference type="EMBL" id="KAB2680046.1"/>
    </source>
</evidence>
<dbReference type="AlphaFoldDB" id="A0A6L3Y8M8"/>
<dbReference type="RefSeq" id="WP_139975182.1">
    <property type="nucleotide sequence ID" value="NZ_WBVX01000029.1"/>
</dbReference>
<dbReference type="EMBL" id="WBVX01000029">
    <property type="protein sequence ID" value="KAB2680046.1"/>
    <property type="molecule type" value="Genomic_DNA"/>
</dbReference>
<gene>
    <name evidence="1" type="ORF">F9L08_21855</name>
</gene>
<reference evidence="1 2" key="1">
    <citation type="submission" date="2019-09" db="EMBL/GenBank/DDBJ databases">
        <title>Taxonomic organization of the family Brucellaceae based on a phylogenomic approach.</title>
        <authorList>
            <person name="Leclercq S."/>
            <person name="Cloeckaert A."/>
            <person name="Zygmunt M.S."/>
        </authorList>
    </citation>
    <scope>NUCLEOTIDE SEQUENCE [LARGE SCALE GENOMIC DNA]</scope>
    <source>
        <strain evidence="1 2">WS1830</strain>
    </source>
</reference>
<protein>
    <submittedName>
        <fullName evidence="1">Uncharacterized protein</fullName>
    </submittedName>
</protein>
<dbReference type="Proteomes" id="UP000481643">
    <property type="component" value="Unassembled WGS sequence"/>
</dbReference>
<comment type="caution">
    <text evidence="1">The sequence shown here is derived from an EMBL/GenBank/DDBJ whole genome shotgun (WGS) entry which is preliminary data.</text>
</comment>
<accession>A0A6L3Y8M8</accession>
<name>A0A6L3Y8M8_9HYPH</name>
<evidence type="ECO:0000313" key="2">
    <source>
        <dbReference type="Proteomes" id="UP000481643"/>
    </source>
</evidence>
<organism evidence="1 2">
    <name type="scientific">Brucella tritici</name>
    <dbReference type="NCBI Taxonomy" id="94626"/>
    <lineage>
        <taxon>Bacteria</taxon>
        <taxon>Pseudomonadati</taxon>
        <taxon>Pseudomonadota</taxon>
        <taxon>Alphaproteobacteria</taxon>
        <taxon>Hyphomicrobiales</taxon>
        <taxon>Brucellaceae</taxon>
        <taxon>Brucella/Ochrobactrum group</taxon>
        <taxon>Brucella</taxon>
    </lineage>
</organism>
<proteinExistence type="predicted"/>
<sequence>MTDIENRKITFADRYIGFKMSSAGGIGKSRDSTETVDILRSSSSLSTIAIDGDSDEPLANETLYKTMGNREGGSHFGALLPASEQDPYTGVLTVNLRKANARSGDVIFNAMGTEADRIWVDGAGGSEPNFGKLLMEDNGDPEFFVETISEAGYGLVISLIALPSNHSRCEDAAESIRYYFELYGSFPSVHFVVTMNMWGSEKLDDMGDPSFAYWYNSKTRKAMMESGRLSEIKMPSLAKDMFKIFGDFASKECGAALSKIIDKDFAQANGVPFRQRSTIARTRAIYMKQIEADPFLKHFFGIA</sequence>